<dbReference type="EMBL" id="MU006738">
    <property type="protein sequence ID" value="KAF2623203.1"/>
    <property type="molecule type" value="Genomic_DNA"/>
</dbReference>
<protein>
    <submittedName>
        <fullName evidence="1">Uncharacterized protein</fullName>
    </submittedName>
</protein>
<dbReference type="Proteomes" id="UP000799754">
    <property type="component" value="Unassembled WGS sequence"/>
</dbReference>
<reference evidence="1" key="1">
    <citation type="journal article" date="2020" name="Stud. Mycol.">
        <title>101 Dothideomycetes genomes: a test case for predicting lifestyles and emergence of pathogens.</title>
        <authorList>
            <person name="Haridas S."/>
            <person name="Albert R."/>
            <person name="Binder M."/>
            <person name="Bloem J."/>
            <person name="Labutti K."/>
            <person name="Salamov A."/>
            <person name="Andreopoulos B."/>
            <person name="Baker S."/>
            <person name="Barry K."/>
            <person name="Bills G."/>
            <person name="Bluhm B."/>
            <person name="Cannon C."/>
            <person name="Castanera R."/>
            <person name="Culley D."/>
            <person name="Daum C."/>
            <person name="Ezra D."/>
            <person name="Gonzalez J."/>
            <person name="Henrissat B."/>
            <person name="Kuo A."/>
            <person name="Liang C."/>
            <person name="Lipzen A."/>
            <person name="Lutzoni F."/>
            <person name="Magnuson J."/>
            <person name="Mondo S."/>
            <person name="Nolan M."/>
            <person name="Ohm R."/>
            <person name="Pangilinan J."/>
            <person name="Park H.-J."/>
            <person name="Ramirez L."/>
            <person name="Alfaro M."/>
            <person name="Sun H."/>
            <person name="Tritt A."/>
            <person name="Yoshinaga Y."/>
            <person name="Zwiers L.-H."/>
            <person name="Turgeon B."/>
            <person name="Goodwin S."/>
            <person name="Spatafora J."/>
            <person name="Crous P."/>
            <person name="Grigoriev I."/>
        </authorList>
    </citation>
    <scope>NUCLEOTIDE SEQUENCE</scope>
    <source>
        <strain evidence="1">CBS 525.71</strain>
    </source>
</reference>
<evidence type="ECO:0000313" key="2">
    <source>
        <dbReference type="Proteomes" id="UP000799754"/>
    </source>
</evidence>
<evidence type="ECO:0000313" key="1">
    <source>
        <dbReference type="EMBL" id="KAF2623203.1"/>
    </source>
</evidence>
<accession>A0ACB6RN87</accession>
<proteinExistence type="predicted"/>
<comment type="caution">
    <text evidence="1">The sequence shown here is derived from an EMBL/GenBank/DDBJ whole genome shotgun (WGS) entry which is preliminary data.</text>
</comment>
<name>A0ACB6RN87_9PLEO</name>
<keyword evidence="2" id="KW-1185">Reference proteome</keyword>
<organism evidence="1 2">
    <name type="scientific">Macroventuria anomochaeta</name>
    <dbReference type="NCBI Taxonomy" id="301207"/>
    <lineage>
        <taxon>Eukaryota</taxon>
        <taxon>Fungi</taxon>
        <taxon>Dikarya</taxon>
        <taxon>Ascomycota</taxon>
        <taxon>Pezizomycotina</taxon>
        <taxon>Dothideomycetes</taxon>
        <taxon>Pleosporomycetidae</taxon>
        <taxon>Pleosporales</taxon>
        <taxon>Pleosporineae</taxon>
        <taxon>Didymellaceae</taxon>
        <taxon>Macroventuria</taxon>
    </lineage>
</organism>
<sequence>MAPVNQARLEDARTGQLRAESLRVLCLDGGGIKGYTSLLILRRIFRTMKDIGHLSEVPRPCDVFDLIVGTSTGGVIAVMLGRLHMTIDECIGKYEQVGREVFGKKFYGGTLGKMFKGLSSSSFYDIGVLQEQVKLVLDSKNIERDTTFLEHGVAPCKVMLCVTRTEISKPDVLRNYTSLHPTAENYTCTIWEAASATAAAPLYFKNVQFKETGEKWCDGGLQRNNPINEALSEVARERGWKDCKIGCVLSLGTGVKKSESITSSFASILKGVVAMVTDSDDIAKAFASSELGIELFRTKRYFRFSIPQGMQDLKLDEWKETEKMRALATEYMGHPSNGDLITGCAKSLLGPDENLHIEIQPKPCLLPSRPCTHFIARPLYSERLMDFFRAKSHAAQIFVLWGLGGIGKTQIALRFAEIVRHRLSVFWIRADRFANFAADYAQILKELSGALPEQMHSAVDSSNILEITRRKLEDSSDSWLLILDNADDMDAFLGRDINCDDSQGLSIGQFLPRHGRMLITTRDRRFQGTVGAASDGLKVECMSKEEATALLLASIPRHLILDHSDSEMKAQHLVQELGCLPLAIAQAAANIVDQQLNFDDYVSFFQSKRQRMELMGAPARDFQTTDPRNAKQSVNITWQISFDVLIEKHPLSATLLTYIGCLHWQNIPRSLIRQLPEFRDLSESEFILLTKKPLSLSLLDEVESDSGFVEYTVHPVVHERILGLTTPSEISAHVGHLVDLIWTIFPLIQERSDPAWLMATYLAPHAIRMIELCDDNSMSSKPLSILLLRTSQFFGISNIFDAAVHLAQKAEDMGHTEWASSPGMILTLMKNTNQQYTDASRHKEAEETIREALKYLESDFARSGIAPAQLEEYRISLQSSLATSIMARDDHATREQLHRSQLGSGLVDEWTTRGVNIRHNLAHSLFHQDKIEEAEEINAALLEFAETDAGKVAVPRRLFLIMLNLRCQIIRTMSSRADDQSGEDWESSQVHLIEEQLRIHGLVLEESLEVLGIEDVDTWKAANNLTGCLSTFDRWIECQPILDAVLTAGIVAKVRGEGKFKVTLNEVTKTAENCLDALEASNAKDETSIEQFRRLLREWMNSSGCTVGDDNHDLVNNQGVFLQWKGDFVEAESQHVRSIELCKHAGESIPGLYLYNLMLAIARQRRLEEAMEFRETHSSKLAAEEAKFGALQERMERDTRDREVYEEAQVLIQEGKITRGGEWWATRQWQLKRAENRYGEIKAQPNVLAKSARNRARRKLRFR</sequence>
<gene>
    <name evidence="1" type="ORF">BU25DRAFT_414482</name>
</gene>